<gene>
    <name evidence="1" type="ORF">BDCR2A_01087</name>
</gene>
<dbReference type="EMBL" id="AZIT01000002">
    <property type="protein sequence ID" value="ETZ17892.1"/>
    <property type="molecule type" value="Genomic_DNA"/>
</dbReference>
<evidence type="ECO:0000313" key="1">
    <source>
        <dbReference type="EMBL" id="ETZ17892.1"/>
    </source>
</evidence>
<dbReference type="AlphaFoldDB" id="W6TG60"/>
<name>W6TG60_9SPIR</name>
<proteinExistence type="predicted"/>
<dbReference type="Gene3D" id="1.10.3160.10">
    <property type="entry name" value="Bbcrasp-1"/>
    <property type="match status" value="1"/>
</dbReference>
<dbReference type="InterPro" id="IPR008421">
    <property type="entry name" value="Borrelia_lipoprotein_PFam54/60"/>
</dbReference>
<organism evidence="1 2">
    <name type="scientific">Borrelia duttonii CR2A</name>
    <dbReference type="NCBI Taxonomy" id="1432657"/>
    <lineage>
        <taxon>Bacteria</taxon>
        <taxon>Pseudomonadati</taxon>
        <taxon>Spirochaetota</taxon>
        <taxon>Spirochaetia</taxon>
        <taxon>Spirochaetales</taxon>
        <taxon>Borreliaceae</taxon>
        <taxon>Borrelia</taxon>
    </lineage>
</organism>
<dbReference type="PROSITE" id="PS51257">
    <property type="entry name" value="PROKAR_LIPOPROTEIN"/>
    <property type="match status" value="1"/>
</dbReference>
<accession>W6TG60</accession>
<dbReference type="Proteomes" id="UP000019148">
    <property type="component" value="Unassembled WGS sequence"/>
</dbReference>
<comment type="caution">
    <text evidence="1">The sequence shown here is derived from an EMBL/GenBank/DDBJ whole genome shotgun (WGS) entry which is preliminary data.</text>
</comment>
<dbReference type="RefSeq" id="WP_231439697.1">
    <property type="nucleotide sequence ID" value="NZ_AZIT01000002.1"/>
</dbReference>
<reference evidence="1 2" key="1">
    <citation type="submission" date="2013-12" db="EMBL/GenBank/DDBJ databases">
        <title>Comparative genomics of relapsing fever spirochetes.</title>
        <authorList>
            <person name="Schwan T.G."/>
            <person name="Raffel S.J."/>
            <person name="Porcella S.F."/>
        </authorList>
    </citation>
    <scope>NUCLEOTIDE SEQUENCE [LARGE SCALE GENOMIC DNA]</scope>
    <source>
        <strain evidence="1 2">CR2A</strain>
    </source>
</reference>
<evidence type="ECO:0000313" key="2">
    <source>
        <dbReference type="Proteomes" id="UP000019148"/>
    </source>
</evidence>
<protein>
    <submittedName>
        <fullName evidence="1">Putative membrane spanning protein</fullName>
    </submittedName>
</protein>
<sequence length="306" mass="34783">MKQKVFIIFILISLISLLLIACGQNEKDPVDNAKVPGKSNKERREDLIIAPPATVQRKSEEEERQERIAAIKNATSVDVKAVLEKHNDPNWDDENKYSHRVFYFDYIHDVFSGVPHRVDDDGTEFLYNDATAGDRAKESKAARREVYLAFDYFYNFIWVFGGFARKLIGTSELVTKNKAKLKDLLKKMRDCAKAYYIDAHDTLQKKLGSLESLSGSDVKSLYDNLDKLETARLTLIADVVLPLRNKYSITGEYLANKNSIIPANITADDIETYWNTLSSKFNDDCNEIVRLGGEIKGILDNIKVKS</sequence>
<dbReference type="Pfam" id="PF05714">
    <property type="entry name" value="PFam54_60"/>
    <property type="match status" value="1"/>
</dbReference>
<dbReference type="PATRIC" id="fig|1432657.3.peg.1072"/>